<dbReference type="EMBL" id="HBGH01015566">
    <property type="protein sequence ID" value="CAD9236588.1"/>
    <property type="molecule type" value="Transcribed_RNA"/>
</dbReference>
<dbReference type="Gene3D" id="1.10.8.60">
    <property type="match status" value="1"/>
</dbReference>
<dbReference type="InterPro" id="IPR003593">
    <property type="entry name" value="AAA+_ATPase"/>
</dbReference>
<proteinExistence type="inferred from homology"/>
<evidence type="ECO:0000313" key="12">
    <source>
        <dbReference type="EMBL" id="CAD9236589.1"/>
    </source>
</evidence>
<keyword evidence="5" id="KW-1000">Mitochondrion outer membrane</keyword>
<dbReference type="PANTHER" id="PTHR45644">
    <property type="entry name" value="AAA ATPASE, PUTATIVE (AFU_ORTHOLOGUE AFUA_2G12920)-RELATED-RELATED"/>
    <property type="match status" value="1"/>
</dbReference>
<keyword evidence="7" id="KW-0496">Mitochondrion</keyword>
<evidence type="ECO:0000313" key="11">
    <source>
        <dbReference type="EMBL" id="CAD9236588.1"/>
    </source>
</evidence>
<dbReference type="InterPro" id="IPR003960">
    <property type="entry name" value="ATPase_AAA_CS"/>
</dbReference>
<comment type="similarity">
    <text evidence="8">Belongs to the AAA ATPase family.</text>
</comment>
<evidence type="ECO:0000256" key="9">
    <source>
        <dbReference type="SAM" id="MobiDB-lite"/>
    </source>
</evidence>
<evidence type="ECO:0000256" key="4">
    <source>
        <dbReference type="ARBA" id="ARBA00022741"/>
    </source>
</evidence>
<evidence type="ECO:0000256" key="8">
    <source>
        <dbReference type="RuleBase" id="RU003651"/>
    </source>
</evidence>
<dbReference type="InterPro" id="IPR041569">
    <property type="entry name" value="AAA_lid_3"/>
</dbReference>
<protein>
    <recommendedName>
        <fullName evidence="10">AAA+ ATPase domain-containing protein</fullName>
    </recommendedName>
</protein>
<gene>
    <name evidence="11" type="ORF">CCAE0312_LOCUS8684</name>
    <name evidence="12" type="ORF">CCAE0312_LOCUS8685</name>
</gene>
<dbReference type="PANTHER" id="PTHR45644:SF3">
    <property type="entry name" value="FI08533P-RELATED"/>
    <property type="match status" value="1"/>
</dbReference>
<feature type="domain" description="AAA+ ATPase" evidence="10">
    <location>
        <begin position="190"/>
        <end position="326"/>
    </location>
</feature>
<dbReference type="GO" id="GO:0005741">
    <property type="term" value="C:mitochondrial outer membrane"/>
    <property type="evidence" value="ECO:0007669"/>
    <property type="project" value="UniProtKB-SubCell"/>
</dbReference>
<dbReference type="InterPro" id="IPR027417">
    <property type="entry name" value="P-loop_NTPase"/>
</dbReference>
<dbReference type="GO" id="GO:0005524">
    <property type="term" value="F:ATP binding"/>
    <property type="evidence" value="ECO:0007669"/>
    <property type="project" value="UniProtKB-KW"/>
</dbReference>
<keyword evidence="3" id="KW-0963">Cytoplasm</keyword>
<dbReference type="Gene3D" id="3.40.50.300">
    <property type="entry name" value="P-loop containing nucleotide triphosphate hydrolases"/>
    <property type="match status" value="1"/>
</dbReference>
<dbReference type="SUPFAM" id="SSF52540">
    <property type="entry name" value="P-loop containing nucleoside triphosphate hydrolases"/>
    <property type="match status" value="1"/>
</dbReference>
<name>A0A6T6CI72_9RHOD</name>
<keyword evidence="5" id="KW-0472">Membrane</keyword>
<dbReference type="PROSITE" id="PS00674">
    <property type="entry name" value="AAA"/>
    <property type="match status" value="1"/>
</dbReference>
<dbReference type="InterPro" id="IPR003959">
    <property type="entry name" value="ATPase_AAA_core"/>
</dbReference>
<feature type="compositionally biased region" description="Gly residues" evidence="9">
    <location>
        <begin position="1"/>
        <end position="31"/>
    </location>
</feature>
<dbReference type="FunFam" id="3.40.50.300:FF:001054">
    <property type="entry name" value="ATPase, AAA family, putative"/>
    <property type="match status" value="1"/>
</dbReference>
<dbReference type="Pfam" id="PF17862">
    <property type="entry name" value="AAA_lid_3"/>
    <property type="match status" value="1"/>
</dbReference>
<evidence type="ECO:0000256" key="7">
    <source>
        <dbReference type="ARBA" id="ARBA00023128"/>
    </source>
</evidence>
<dbReference type="InterPro" id="IPR051701">
    <property type="entry name" value="Mito_OM_Translocase_MSP1"/>
</dbReference>
<dbReference type="EMBL" id="HBGH01015567">
    <property type="protein sequence ID" value="CAD9236589.1"/>
    <property type="molecule type" value="Transcribed_RNA"/>
</dbReference>
<keyword evidence="6 8" id="KW-0067">ATP-binding</keyword>
<sequence length="466" mass="49638">MIRWLRGGGSGGGDGSGGVGGSGGGGSGPGSGSASTSAGASSLSSSGTGVSAGPVAHTEELRVVTGRSGMEFVIAELFAAGVSLGVLWLGTKWIRDMLADGMDGGERKKTRKILEAYQERLEESGVPPMQLQGLSRFEMTVLTEVVFPEEISVGFEDIGGLDDVKEALKEVVIYPFSRPDIFMRGSLLSPPKGVLLYGPPGTGKTMLAKAVAKECNARFLTLSPSTLLSKWVGDSENLVRAVFSFAERVQPCIIFIDEVEALFQDRGEASHGVERGMKAEFLQLWDGLLTSESNSIVILGATNRPWDIDSAIQRRMPRAFLVGLPEEQQRLSILTKVLKGTPLDRGMDLAAVAQATAGYSGSDLKELCRTAALQPVREAMNHSPATHPGRVPLRPLRTEDLMSALNHSVRTSDQSRLYRESLMSHVPVEDVAAVNAAGGSESINSLMAAMYLLSQQDSARRTTTQA</sequence>
<dbReference type="Pfam" id="PF00004">
    <property type="entry name" value="AAA"/>
    <property type="match status" value="1"/>
</dbReference>
<dbReference type="AlphaFoldDB" id="A0A6T6CI72"/>
<dbReference type="GO" id="GO:0140570">
    <property type="term" value="P:extraction of mislocalized protein from mitochondrial outer membrane"/>
    <property type="evidence" value="ECO:0007669"/>
    <property type="project" value="TreeGrafter"/>
</dbReference>
<evidence type="ECO:0000256" key="2">
    <source>
        <dbReference type="ARBA" id="ARBA00004572"/>
    </source>
</evidence>
<reference evidence="11" key="1">
    <citation type="submission" date="2021-01" db="EMBL/GenBank/DDBJ databases">
        <authorList>
            <person name="Corre E."/>
            <person name="Pelletier E."/>
            <person name="Niang G."/>
            <person name="Scheremetjew M."/>
            <person name="Finn R."/>
            <person name="Kale V."/>
            <person name="Holt S."/>
            <person name="Cochrane G."/>
            <person name="Meng A."/>
            <person name="Brown T."/>
            <person name="Cohen L."/>
        </authorList>
    </citation>
    <scope>NUCLEOTIDE SEQUENCE</scope>
    <source>
        <strain evidence="11">SAG 36.94</strain>
    </source>
</reference>
<feature type="compositionally biased region" description="Low complexity" evidence="9">
    <location>
        <begin position="32"/>
        <end position="53"/>
    </location>
</feature>
<comment type="subcellular location">
    <subcellularLocation>
        <location evidence="1">Cytoplasm</location>
    </subcellularLocation>
    <subcellularLocation>
        <location evidence="2">Mitochondrion outer membrane</location>
        <topology evidence="2">Single-pass membrane protein</topology>
    </subcellularLocation>
</comment>
<evidence type="ECO:0000256" key="5">
    <source>
        <dbReference type="ARBA" id="ARBA00022787"/>
    </source>
</evidence>
<evidence type="ECO:0000256" key="1">
    <source>
        <dbReference type="ARBA" id="ARBA00004496"/>
    </source>
</evidence>
<dbReference type="GO" id="GO:0016887">
    <property type="term" value="F:ATP hydrolysis activity"/>
    <property type="evidence" value="ECO:0007669"/>
    <property type="project" value="InterPro"/>
</dbReference>
<organism evidence="11">
    <name type="scientific">Compsopogon caeruleus</name>
    <dbReference type="NCBI Taxonomy" id="31354"/>
    <lineage>
        <taxon>Eukaryota</taxon>
        <taxon>Rhodophyta</taxon>
        <taxon>Compsopogonophyceae</taxon>
        <taxon>Compsopogonales</taxon>
        <taxon>Compsopogonaceae</taxon>
        <taxon>Compsopogon</taxon>
    </lineage>
</organism>
<accession>A0A6T6CI72</accession>
<feature type="region of interest" description="Disordered" evidence="9">
    <location>
        <begin position="1"/>
        <end position="53"/>
    </location>
</feature>
<evidence type="ECO:0000259" key="10">
    <source>
        <dbReference type="SMART" id="SM00382"/>
    </source>
</evidence>
<dbReference type="SMART" id="SM00382">
    <property type="entry name" value="AAA"/>
    <property type="match status" value="1"/>
</dbReference>
<evidence type="ECO:0000256" key="6">
    <source>
        <dbReference type="ARBA" id="ARBA00022840"/>
    </source>
</evidence>
<evidence type="ECO:0000256" key="3">
    <source>
        <dbReference type="ARBA" id="ARBA00022490"/>
    </source>
</evidence>
<keyword evidence="4 8" id="KW-0547">Nucleotide-binding</keyword>